<dbReference type="RefSeq" id="XP_029763872.1">
    <property type="nucleotide sequence ID" value="XM_029898818.1"/>
</dbReference>
<dbReference type="HOGENOM" id="CLU_1695125_0_0_1"/>
<proteinExistence type="predicted"/>
<dbReference type="Proteomes" id="UP000030706">
    <property type="component" value="Unassembled WGS sequence"/>
</dbReference>
<accession>A0A074XQC2</accession>
<reference evidence="1 2" key="1">
    <citation type="journal article" date="2014" name="BMC Genomics">
        <title>Genome sequencing of four Aureobasidium pullulans varieties: biotechnological potential, stress tolerance, and description of new species.</title>
        <authorList>
            <person name="Gostin Ar C."/>
            <person name="Ohm R.A."/>
            <person name="Kogej T."/>
            <person name="Sonjak S."/>
            <person name="Turk M."/>
            <person name="Zajc J."/>
            <person name="Zalar P."/>
            <person name="Grube M."/>
            <person name="Sun H."/>
            <person name="Han J."/>
            <person name="Sharma A."/>
            <person name="Chiniquy J."/>
            <person name="Ngan C.Y."/>
            <person name="Lipzen A."/>
            <person name="Barry K."/>
            <person name="Grigoriev I.V."/>
            <person name="Gunde-Cimerman N."/>
        </authorList>
    </citation>
    <scope>NUCLEOTIDE SEQUENCE [LARGE SCALE GENOMIC DNA]</scope>
    <source>
        <strain evidence="1 2">EXF-150</strain>
    </source>
</reference>
<dbReference type="GeneID" id="40741124"/>
<dbReference type="AlphaFoldDB" id="A0A074XQC2"/>
<evidence type="ECO:0000313" key="2">
    <source>
        <dbReference type="Proteomes" id="UP000030706"/>
    </source>
</evidence>
<organism evidence="1 2">
    <name type="scientific">Aureobasidium pullulans EXF-150</name>
    <dbReference type="NCBI Taxonomy" id="1043002"/>
    <lineage>
        <taxon>Eukaryota</taxon>
        <taxon>Fungi</taxon>
        <taxon>Dikarya</taxon>
        <taxon>Ascomycota</taxon>
        <taxon>Pezizomycotina</taxon>
        <taxon>Dothideomycetes</taxon>
        <taxon>Dothideomycetidae</taxon>
        <taxon>Dothideales</taxon>
        <taxon>Saccotheciaceae</taxon>
        <taxon>Aureobasidium</taxon>
    </lineage>
</organism>
<sequence length="155" mass="17650">MGCMPGQSHALSLSITNLQAPDAQRVPQASLILKSFIFQLLCKKPWELEDSYPLRVSHLPWIQVLHKPGRRCTAAPLTHKTTCRHILSCAALCCATITLLGKTSGFETRRSAIWNTMELNERTDFTRYRQLDDRFAFEDTRDRLLVLLCRSTDSS</sequence>
<dbReference type="EMBL" id="KL584976">
    <property type="protein sequence ID" value="KEQ87685.1"/>
    <property type="molecule type" value="Genomic_DNA"/>
</dbReference>
<gene>
    <name evidence="1" type="ORF">M438DRAFT_130248</name>
</gene>
<keyword evidence="2" id="KW-1185">Reference proteome</keyword>
<evidence type="ECO:0000313" key="1">
    <source>
        <dbReference type="EMBL" id="KEQ87685.1"/>
    </source>
</evidence>
<name>A0A074XQC2_AURPU</name>
<protein>
    <submittedName>
        <fullName evidence="1">Uncharacterized protein</fullName>
    </submittedName>
</protein>